<organism evidence="1 2">
    <name type="scientific">Microthlaspi erraticum</name>
    <dbReference type="NCBI Taxonomy" id="1685480"/>
    <lineage>
        <taxon>Eukaryota</taxon>
        <taxon>Viridiplantae</taxon>
        <taxon>Streptophyta</taxon>
        <taxon>Embryophyta</taxon>
        <taxon>Tracheophyta</taxon>
        <taxon>Spermatophyta</taxon>
        <taxon>Magnoliopsida</taxon>
        <taxon>eudicotyledons</taxon>
        <taxon>Gunneridae</taxon>
        <taxon>Pentapetalae</taxon>
        <taxon>rosids</taxon>
        <taxon>malvids</taxon>
        <taxon>Brassicales</taxon>
        <taxon>Brassicaceae</taxon>
        <taxon>Coluteocarpeae</taxon>
        <taxon>Microthlaspi</taxon>
    </lineage>
</organism>
<gene>
    <name evidence="1" type="ORF">MERR_LOCUS28209</name>
</gene>
<comment type="caution">
    <text evidence="1">The sequence shown here is derived from an EMBL/GenBank/DDBJ whole genome shotgun (WGS) entry which is preliminary data.</text>
</comment>
<dbReference type="Proteomes" id="UP000467841">
    <property type="component" value="Unassembled WGS sequence"/>
</dbReference>
<dbReference type="AlphaFoldDB" id="A0A6D2JLY5"/>
<evidence type="ECO:0000313" key="1">
    <source>
        <dbReference type="EMBL" id="CAA7040974.1"/>
    </source>
</evidence>
<dbReference type="EMBL" id="CACVBM020001239">
    <property type="protein sequence ID" value="CAA7040974.1"/>
    <property type="molecule type" value="Genomic_DNA"/>
</dbReference>
<name>A0A6D2JLY5_9BRAS</name>
<keyword evidence="2" id="KW-1185">Reference proteome</keyword>
<protein>
    <submittedName>
        <fullName evidence="1">Uncharacterized protein</fullName>
    </submittedName>
</protein>
<proteinExistence type="predicted"/>
<evidence type="ECO:0000313" key="2">
    <source>
        <dbReference type="Proteomes" id="UP000467841"/>
    </source>
</evidence>
<reference evidence="1" key="1">
    <citation type="submission" date="2020-01" db="EMBL/GenBank/DDBJ databases">
        <authorList>
            <person name="Mishra B."/>
        </authorList>
    </citation>
    <scope>NUCLEOTIDE SEQUENCE [LARGE SCALE GENOMIC DNA]</scope>
</reference>
<sequence length="185" mass="20925">MTASEFGVQGKRADLQIVGSWGAIGSKWNTIHNSSRFGSGFSARVIHMSVMSSDQDIYSVFFYWRKAVVLELDHVVVFPFPIPDSASAQGKLSKRMEKGAKEPQTMIHASFQVKNIILSPSVNSRYRAGTKLRKFGRERRSSRRPKVTILIWKDSYLSHASRRSGMKSFRSTIGPELIFYRDMSG</sequence>
<accession>A0A6D2JLY5</accession>